<dbReference type="EMBL" id="QUTC01006982">
    <property type="protein sequence ID" value="RHY49505.1"/>
    <property type="molecule type" value="Genomic_DNA"/>
</dbReference>
<gene>
    <name evidence="2" type="ORF">DYB25_007052</name>
    <name evidence="7" type="ORF">DYB26_001511</name>
    <name evidence="5" type="ORF">DYB30_002605</name>
    <name evidence="6" type="ORF">DYB31_005791</name>
    <name evidence="4" type="ORF">DYB34_007803</name>
    <name evidence="3" type="ORF">DYB38_007567</name>
</gene>
<accession>A0A397CTT8</accession>
<dbReference type="EMBL" id="QUTF01018874">
    <property type="protein sequence ID" value="RHZ01051.1"/>
    <property type="molecule type" value="Genomic_DNA"/>
</dbReference>
<dbReference type="AlphaFoldDB" id="A0A397CTT8"/>
<evidence type="ECO:0000313" key="8">
    <source>
        <dbReference type="Proteomes" id="UP000265716"/>
    </source>
</evidence>
<evidence type="ECO:0000313" key="12">
    <source>
        <dbReference type="Proteomes" id="UP000283543"/>
    </source>
</evidence>
<feature type="coiled-coil region" evidence="1">
    <location>
        <begin position="103"/>
        <end position="130"/>
    </location>
</feature>
<organism evidence="3 8">
    <name type="scientific">Aphanomyces astaci</name>
    <name type="common">Crayfish plague agent</name>
    <dbReference type="NCBI Taxonomy" id="112090"/>
    <lineage>
        <taxon>Eukaryota</taxon>
        <taxon>Sar</taxon>
        <taxon>Stramenopiles</taxon>
        <taxon>Oomycota</taxon>
        <taxon>Saprolegniomycetes</taxon>
        <taxon>Saprolegniales</taxon>
        <taxon>Verrucalvaceae</taxon>
        <taxon>Aphanomyces</taxon>
    </lineage>
</organism>
<evidence type="ECO:0000313" key="3">
    <source>
        <dbReference type="EMBL" id="RHY49505.1"/>
    </source>
</evidence>
<evidence type="ECO:0000313" key="7">
    <source>
        <dbReference type="EMBL" id="RHZ01051.1"/>
    </source>
</evidence>
<dbReference type="EMBL" id="QUTE01017631">
    <property type="protein sequence ID" value="RHY92332.1"/>
    <property type="molecule type" value="Genomic_DNA"/>
</dbReference>
<name>A0A397CTT8_APHAT</name>
<dbReference type="EMBL" id="QUTB01004813">
    <property type="protein sequence ID" value="RHY59554.1"/>
    <property type="molecule type" value="Genomic_DNA"/>
</dbReference>
<comment type="caution">
    <text evidence="3">The sequence shown here is derived from an EMBL/GenBank/DDBJ whole genome shotgun (WGS) entry which is preliminary data.</text>
</comment>
<protein>
    <submittedName>
        <fullName evidence="3">Uncharacterized protein</fullName>
    </submittedName>
</protein>
<evidence type="ECO:0000313" key="2">
    <source>
        <dbReference type="EMBL" id="RHX97632.1"/>
    </source>
</evidence>
<dbReference type="Proteomes" id="UP000266239">
    <property type="component" value="Unassembled WGS sequence"/>
</dbReference>
<evidence type="ECO:0000313" key="9">
    <source>
        <dbReference type="Proteomes" id="UP000266196"/>
    </source>
</evidence>
<sequence>MWVSKTLFVPRFDKYSLRIGYALICLTRSRHSAGHFQLSPVHGTMSDTTWNIMQDLQFLIAPDDELQDEFALVCDRLDSDPCTDDLREPSAPPKRRRKRRNRVDNYKIEITLLRAQVETLTSELEVMKAKYPMIYIPAWKMAARRLRVEAMRCQVENEALRAAVDERGSFLDNMKRLLHKKPRWSLS</sequence>
<evidence type="ECO:0000313" key="13">
    <source>
        <dbReference type="Proteomes" id="UP000286510"/>
    </source>
</evidence>
<dbReference type="Proteomes" id="UP000283543">
    <property type="component" value="Unassembled WGS sequence"/>
</dbReference>
<evidence type="ECO:0000313" key="5">
    <source>
        <dbReference type="EMBL" id="RHY61962.1"/>
    </source>
</evidence>
<evidence type="ECO:0000313" key="4">
    <source>
        <dbReference type="EMBL" id="RHY59554.1"/>
    </source>
</evidence>
<evidence type="ECO:0000256" key="1">
    <source>
        <dbReference type="SAM" id="Coils"/>
    </source>
</evidence>
<dbReference type="Proteomes" id="UP000265716">
    <property type="component" value="Unassembled WGS sequence"/>
</dbReference>
<proteinExistence type="predicted"/>
<keyword evidence="1" id="KW-0175">Coiled coil</keyword>
<dbReference type="Proteomes" id="UP000266643">
    <property type="component" value="Unassembled WGS sequence"/>
</dbReference>
<dbReference type="Proteomes" id="UP000286510">
    <property type="component" value="Unassembled WGS sequence"/>
</dbReference>
<dbReference type="VEuPathDB" id="FungiDB:H257_08042"/>
<evidence type="ECO:0000313" key="6">
    <source>
        <dbReference type="EMBL" id="RHY92332.1"/>
    </source>
</evidence>
<evidence type="ECO:0000313" key="10">
    <source>
        <dbReference type="Proteomes" id="UP000266239"/>
    </source>
</evidence>
<dbReference type="EMBL" id="QUTA01012531">
    <property type="protein sequence ID" value="RHX97632.1"/>
    <property type="molecule type" value="Genomic_DNA"/>
</dbReference>
<reference evidence="8 9" key="1">
    <citation type="submission" date="2018-08" db="EMBL/GenBank/DDBJ databases">
        <title>Aphanomyces genome sequencing and annotation.</title>
        <authorList>
            <person name="Minardi D."/>
            <person name="Oidtmann B."/>
            <person name="Van Der Giezen M."/>
            <person name="Studholme D.J."/>
        </authorList>
    </citation>
    <scope>NUCLEOTIDE SEQUENCE [LARGE SCALE GENOMIC DNA]</scope>
    <source>
        <strain evidence="6 9">197901</strain>
        <strain evidence="5 11">D2</strain>
        <strain evidence="7 13">FDL457</strain>
        <strain evidence="3 8">SA</strain>
        <strain evidence="4 12">Si</strain>
        <strain evidence="2 10">Yx</strain>
    </source>
</reference>
<dbReference type="EMBL" id="QUTD01005426">
    <property type="protein sequence ID" value="RHY61962.1"/>
    <property type="molecule type" value="Genomic_DNA"/>
</dbReference>
<evidence type="ECO:0000313" key="11">
    <source>
        <dbReference type="Proteomes" id="UP000266643"/>
    </source>
</evidence>
<dbReference type="Proteomes" id="UP000266196">
    <property type="component" value="Unassembled WGS sequence"/>
</dbReference>